<dbReference type="InterPro" id="IPR036661">
    <property type="entry name" value="Luciferase-like_sf"/>
</dbReference>
<evidence type="ECO:0000313" key="9">
    <source>
        <dbReference type="Proteomes" id="UP000287296"/>
    </source>
</evidence>
<feature type="binding site" evidence="6">
    <location>
        <position position="231"/>
    </location>
    <ligand>
        <name>FMN</name>
        <dbReference type="ChEBI" id="CHEBI:58210"/>
    </ligand>
</feature>
<comment type="caution">
    <text evidence="8">The sequence shown here is derived from an EMBL/GenBank/DDBJ whole genome shotgun (WGS) entry which is preliminary data.</text>
</comment>
<keyword evidence="4" id="KW-0503">Monooxygenase</keyword>
<accession>A0A429XCU2</accession>
<feature type="binding site" evidence="6">
    <location>
        <position position="59"/>
    </location>
    <ligand>
        <name>FMN</name>
        <dbReference type="ChEBI" id="CHEBI:58210"/>
    </ligand>
</feature>
<dbReference type="PIRSF" id="PIRSF000337">
    <property type="entry name" value="NTA_MOA"/>
    <property type="match status" value="1"/>
</dbReference>
<keyword evidence="2 6" id="KW-0288">FMN</keyword>
<dbReference type="InterPro" id="IPR051260">
    <property type="entry name" value="Diverse_substr_monoxygenases"/>
</dbReference>
<evidence type="ECO:0000313" key="8">
    <source>
        <dbReference type="EMBL" id="RST61284.1"/>
    </source>
</evidence>
<evidence type="ECO:0000256" key="2">
    <source>
        <dbReference type="ARBA" id="ARBA00022643"/>
    </source>
</evidence>
<keyword evidence="1 6" id="KW-0285">Flavoprotein</keyword>
<dbReference type="NCBIfam" id="TIGR03860">
    <property type="entry name" value="FMN_nitrolo"/>
    <property type="match status" value="1"/>
</dbReference>
<evidence type="ECO:0000256" key="3">
    <source>
        <dbReference type="ARBA" id="ARBA00023002"/>
    </source>
</evidence>
<dbReference type="Proteomes" id="UP000287296">
    <property type="component" value="Unassembled WGS sequence"/>
</dbReference>
<dbReference type="GO" id="GO:0016705">
    <property type="term" value="F:oxidoreductase activity, acting on paired donors, with incorporation or reduction of molecular oxygen"/>
    <property type="evidence" value="ECO:0007669"/>
    <property type="project" value="InterPro"/>
</dbReference>
<evidence type="ECO:0000256" key="4">
    <source>
        <dbReference type="ARBA" id="ARBA00023033"/>
    </source>
</evidence>
<dbReference type="Pfam" id="PF00296">
    <property type="entry name" value="Bac_luciferase"/>
    <property type="match status" value="1"/>
</dbReference>
<dbReference type="RefSeq" id="WP_120116035.1">
    <property type="nucleotide sequence ID" value="NZ_BORI01000001.1"/>
</dbReference>
<dbReference type="PANTHER" id="PTHR30011:SF16">
    <property type="entry name" value="C2H2 FINGER DOMAIN TRANSCRIPTION FACTOR (EUROFUNG)-RELATED"/>
    <property type="match status" value="1"/>
</dbReference>
<dbReference type="InterPro" id="IPR011251">
    <property type="entry name" value="Luciferase-like_dom"/>
</dbReference>
<feature type="binding site" evidence="6">
    <location>
        <position position="105"/>
    </location>
    <ligand>
        <name>FMN</name>
        <dbReference type="ChEBI" id="CHEBI:58210"/>
    </ligand>
</feature>
<comment type="similarity">
    <text evidence="5">Belongs to the NtaA/SnaA/DszA monooxygenase family.</text>
</comment>
<reference evidence="8 9" key="1">
    <citation type="submission" date="2018-12" db="EMBL/GenBank/DDBJ databases">
        <authorList>
            <person name="Sun L."/>
            <person name="Chen Z."/>
        </authorList>
    </citation>
    <scope>NUCLEOTIDE SEQUENCE [LARGE SCALE GENOMIC DNA]</scope>
    <source>
        <strain evidence="8 9">LMG 29736</strain>
    </source>
</reference>
<organism evidence="8 9">
    <name type="scientific">Siminovitchia terrae</name>
    <name type="common">Bacillus terrae</name>
    <dbReference type="NCBI Taxonomy" id="1914933"/>
    <lineage>
        <taxon>Bacteria</taxon>
        <taxon>Bacillati</taxon>
        <taxon>Bacillota</taxon>
        <taxon>Bacilli</taxon>
        <taxon>Bacillales</taxon>
        <taxon>Bacillaceae</taxon>
        <taxon>Siminovitchia</taxon>
    </lineage>
</organism>
<dbReference type="SUPFAM" id="SSF51679">
    <property type="entry name" value="Bacterial luciferase-like"/>
    <property type="match status" value="1"/>
</dbReference>
<dbReference type="InterPro" id="IPR016215">
    <property type="entry name" value="NTA_MOA"/>
</dbReference>
<dbReference type="Gene3D" id="3.20.20.30">
    <property type="entry name" value="Luciferase-like domain"/>
    <property type="match status" value="1"/>
</dbReference>
<protein>
    <submittedName>
        <fullName evidence="8">LLM class flavin-dependent oxidoreductase</fullName>
    </submittedName>
</protein>
<evidence type="ECO:0000259" key="7">
    <source>
        <dbReference type="Pfam" id="PF00296"/>
    </source>
</evidence>
<dbReference type="CDD" id="cd01095">
    <property type="entry name" value="Nitrilotriacetate_monoxgenase"/>
    <property type="match status" value="1"/>
</dbReference>
<feature type="binding site" evidence="6">
    <location>
        <position position="159"/>
    </location>
    <ligand>
        <name>FMN</name>
        <dbReference type="ChEBI" id="CHEBI:58210"/>
    </ligand>
</feature>
<keyword evidence="3" id="KW-0560">Oxidoreductase</keyword>
<feature type="domain" description="Luciferase-like" evidence="7">
    <location>
        <begin position="29"/>
        <end position="387"/>
    </location>
</feature>
<dbReference type="GO" id="GO:0004497">
    <property type="term" value="F:monooxygenase activity"/>
    <property type="evidence" value="ECO:0007669"/>
    <property type="project" value="UniProtKB-KW"/>
</dbReference>
<evidence type="ECO:0000256" key="6">
    <source>
        <dbReference type="PIRSR" id="PIRSR000337-1"/>
    </source>
</evidence>
<gene>
    <name evidence="8" type="ORF">D5F11_004390</name>
</gene>
<dbReference type="PANTHER" id="PTHR30011">
    <property type="entry name" value="ALKANESULFONATE MONOOXYGENASE-RELATED"/>
    <property type="match status" value="1"/>
</dbReference>
<evidence type="ECO:0000256" key="5">
    <source>
        <dbReference type="ARBA" id="ARBA00033748"/>
    </source>
</evidence>
<dbReference type="OrthoDB" id="3265338at2"/>
<dbReference type="FunFam" id="3.20.20.30:FF:000008">
    <property type="entry name" value="Xenobiotic compound monooxygenase A subunit"/>
    <property type="match status" value="1"/>
</dbReference>
<dbReference type="EMBL" id="QYTW02000002">
    <property type="protein sequence ID" value="RST61284.1"/>
    <property type="molecule type" value="Genomic_DNA"/>
</dbReference>
<feature type="binding site" evidence="6">
    <location>
        <position position="155"/>
    </location>
    <ligand>
        <name>FMN</name>
        <dbReference type="ChEBI" id="CHEBI:58210"/>
    </ligand>
</feature>
<evidence type="ECO:0000256" key="1">
    <source>
        <dbReference type="ARBA" id="ARBA00022630"/>
    </source>
</evidence>
<proteinExistence type="inferred from homology"/>
<name>A0A429XCU2_SIMTE</name>
<sequence>MTKKRVLLNAFLMNCPGNQSPGLWAHSEDRSYRYKDLEHWTELAKTLEAAKFDAIFLADVLGPYDVYQGTRDASLRQAVQSPINDPLLVIPAMAAVTEHLGFGVTASVTHEHPYTFARRMTTLDHLTKGRVGWNIVTSYLKSASINIGLKEQIEHDERYNIAEEYLDVCYKLWEGSWEDDAVVKDTETKAFVDPDKVHDIQHEGEYFSVPGAHLCEPSPQRTPVIYQAGLSSRGSAFAAKHAEGVYVSMPTIPIAQKYVEKIRNQAEEYGRKPEEIKIFSLFTPIVAKTQEEAEAKYADYKKYISREGALSLFSGWTGIDLSQFDPNENLQFVENDSMRSRVEIFTKADPDKQWTINEIAEFVGLGGIGPVVVGTPEVIADEMERWLNEADVDGFNITYAVMPGSFEDFAELVIPVLEERGLLRENRARKTLRDNLFGGGDQLADHHPGKQFSWKLQTVSQ</sequence>
<dbReference type="AlphaFoldDB" id="A0A429XCU2"/>